<dbReference type="NCBIfam" id="TIGR02757">
    <property type="entry name" value="TIGR02757 family protein"/>
    <property type="match status" value="1"/>
</dbReference>
<dbReference type="EMBL" id="JAPZVM010000007">
    <property type="protein sequence ID" value="MCZ8372895.1"/>
    <property type="molecule type" value="Genomic_DNA"/>
</dbReference>
<dbReference type="Proteomes" id="UP001141933">
    <property type="component" value="Unassembled WGS sequence"/>
</dbReference>
<gene>
    <name evidence="1" type="ORF">O6P32_09265</name>
</gene>
<name>A0ABT4PIL3_9BACT</name>
<keyword evidence="2" id="KW-1185">Reference proteome</keyword>
<dbReference type="InterPro" id="IPR011257">
    <property type="entry name" value="DNA_glycosylase"/>
</dbReference>
<accession>A0ABT4PIL3</accession>
<sequence>MLTKNELDTCLCKWAEEYHCSDFIAADPVQFPHRYTVKEDIEISGLLTAVLSFGNRIQILKKADELDRIMGHAPLTYVLSGKWRDDFPESDGRSFYRMLSYADVRGYFEKLYRVYAAGKTLENALKEYKGIPMQQLCSFLGVSDRSPQKKLNMFLRWMIRTGSPVDFGIWSTMSASQLVIPLDTHVCRVAYQLGLTESASFSLNNAKKITAALEKVFPGDPCLGDFALFGYGVNHKE</sequence>
<reference evidence="1" key="1">
    <citation type="submission" date="2022-12" db="EMBL/GenBank/DDBJ databases">
        <title>Phocaeicola acetigenes sp. nov., isolated feces from a healthy human.</title>
        <authorList>
            <person name="Do H."/>
            <person name="Ha Y.B."/>
            <person name="Kim J.-S."/>
            <person name="Suh M.K."/>
            <person name="Kim H.S."/>
            <person name="Lee J.-S."/>
        </authorList>
    </citation>
    <scope>NUCLEOTIDE SEQUENCE</scope>
    <source>
        <strain evidence="1">KGMB11183</strain>
    </source>
</reference>
<proteinExistence type="predicted"/>
<dbReference type="SUPFAM" id="SSF48150">
    <property type="entry name" value="DNA-glycosylase"/>
    <property type="match status" value="1"/>
</dbReference>
<dbReference type="InterPro" id="IPR014127">
    <property type="entry name" value="CHP02757"/>
</dbReference>
<evidence type="ECO:0000313" key="2">
    <source>
        <dbReference type="Proteomes" id="UP001141933"/>
    </source>
</evidence>
<dbReference type="Pfam" id="PF09674">
    <property type="entry name" value="DUF2400"/>
    <property type="match status" value="1"/>
</dbReference>
<dbReference type="RefSeq" id="WP_269878170.1">
    <property type="nucleotide sequence ID" value="NZ_JAPZVM010000007.1"/>
</dbReference>
<organism evidence="1 2">
    <name type="scientific">Phocaeicola acetigenes</name>
    <dbReference type="NCBI Taxonomy" id="3016083"/>
    <lineage>
        <taxon>Bacteria</taxon>
        <taxon>Pseudomonadati</taxon>
        <taxon>Bacteroidota</taxon>
        <taxon>Bacteroidia</taxon>
        <taxon>Bacteroidales</taxon>
        <taxon>Bacteroidaceae</taxon>
        <taxon>Phocaeicola</taxon>
    </lineage>
</organism>
<protein>
    <submittedName>
        <fullName evidence="1">TIGR02757 family protein</fullName>
    </submittedName>
</protein>
<comment type="caution">
    <text evidence="1">The sequence shown here is derived from an EMBL/GenBank/DDBJ whole genome shotgun (WGS) entry which is preliminary data.</text>
</comment>
<evidence type="ECO:0000313" key="1">
    <source>
        <dbReference type="EMBL" id="MCZ8372895.1"/>
    </source>
</evidence>